<organism evidence="1 2">
    <name type="scientific">Xyrichtys novacula</name>
    <name type="common">Pearly razorfish</name>
    <name type="synonym">Hemipteronotus novacula</name>
    <dbReference type="NCBI Taxonomy" id="13765"/>
    <lineage>
        <taxon>Eukaryota</taxon>
        <taxon>Metazoa</taxon>
        <taxon>Chordata</taxon>
        <taxon>Craniata</taxon>
        <taxon>Vertebrata</taxon>
        <taxon>Euteleostomi</taxon>
        <taxon>Actinopterygii</taxon>
        <taxon>Neopterygii</taxon>
        <taxon>Teleostei</taxon>
        <taxon>Neoteleostei</taxon>
        <taxon>Acanthomorphata</taxon>
        <taxon>Eupercaria</taxon>
        <taxon>Labriformes</taxon>
        <taxon>Labridae</taxon>
        <taxon>Xyrichtys</taxon>
    </lineage>
</organism>
<sequence length="213" mass="24469">MCFQPPVSDDQLWALLKDHKKKAEEGLNIPDVNIKQVEHLMPSISHYKLWLWLKCHKLGSLTSLLHLPIPDEDLKKLEKLKPSVSDDELWALLKSPPKRKPEEGLKIPHMDIKQVEHLAPSLPQHYLWTWLAHHHLASLGSLLHLPVPQVDLKQLVTLKPPVSDDELWALLKSPPKSKPEEGLKIPDVDIKQVEHLAVHNSFTLFFNDHISTR</sequence>
<dbReference type="EMBL" id="OY660865">
    <property type="protein sequence ID" value="CAJ1051240.1"/>
    <property type="molecule type" value="Genomic_DNA"/>
</dbReference>
<dbReference type="Proteomes" id="UP001178508">
    <property type="component" value="Chromosome 2"/>
</dbReference>
<evidence type="ECO:0000313" key="2">
    <source>
        <dbReference type="Proteomes" id="UP001178508"/>
    </source>
</evidence>
<proteinExistence type="predicted"/>
<dbReference type="AlphaFoldDB" id="A0AAV1ERA9"/>
<reference evidence="1" key="1">
    <citation type="submission" date="2023-08" db="EMBL/GenBank/DDBJ databases">
        <authorList>
            <person name="Alioto T."/>
            <person name="Alioto T."/>
            <person name="Gomez Garrido J."/>
        </authorList>
    </citation>
    <scope>NUCLEOTIDE SEQUENCE</scope>
</reference>
<protein>
    <submittedName>
        <fullName evidence="1">Uncharacterized protein LOC109977184</fullName>
    </submittedName>
</protein>
<accession>A0AAV1ERA9</accession>
<keyword evidence="2" id="KW-1185">Reference proteome</keyword>
<gene>
    <name evidence="1" type="ORF">XNOV1_A003483</name>
</gene>
<name>A0AAV1ERA9_XYRNO</name>
<evidence type="ECO:0000313" key="1">
    <source>
        <dbReference type="EMBL" id="CAJ1051240.1"/>
    </source>
</evidence>